<dbReference type="EMBL" id="JALJOV010000289">
    <property type="protein sequence ID" value="KAK9865046.1"/>
    <property type="molecule type" value="Genomic_DNA"/>
</dbReference>
<evidence type="ECO:0000256" key="2">
    <source>
        <dbReference type="ARBA" id="ARBA00005731"/>
    </source>
</evidence>
<feature type="transmembrane region" description="Helical" evidence="6">
    <location>
        <begin position="209"/>
        <end position="232"/>
    </location>
</feature>
<feature type="transmembrane region" description="Helical" evidence="6">
    <location>
        <begin position="121"/>
        <end position="143"/>
    </location>
</feature>
<dbReference type="AlphaFoldDB" id="A0AAW1T5P2"/>
<dbReference type="InterPro" id="IPR012435">
    <property type="entry name" value="TMEM144"/>
</dbReference>
<evidence type="ECO:0000313" key="7">
    <source>
        <dbReference type="EMBL" id="KAK9865046.1"/>
    </source>
</evidence>
<comment type="subcellular location">
    <subcellularLocation>
        <location evidence="1">Membrane</location>
        <topology evidence="1">Multi-pass membrane protein</topology>
    </subcellularLocation>
</comment>
<keyword evidence="8" id="KW-1185">Reference proteome</keyword>
<gene>
    <name evidence="7" type="ORF">WJX84_010380</name>
</gene>
<comment type="caution">
    <text evidence="7">The sequence shown here is derived from an EMBL/GenBank/DDBJ whole genome shotgun (WGS) entry which is preliminary data.</text>
</comment>
<feature type="transmembrane region" description="Helical" evidence="6">
    <location>
        <begin position="89"/>
        <end position="109"/>
    </location>
</feature>
<dbReference type="GO" id="GO:0015144">
    <property type="term" value="F:carbohydrate transmembrane transporter activity"/>
    <property type="evidence" value="ECO:0007669"/>
    <property type="project" value="InterPro"/>
</dbReference>
<dbReference type="PANTHER" id="PTHR16119">
    <property type="entry name" value="TRANSMEMBRANE PROTEIN 144"/>
    <property type="match status" value="1"/>
</dbReference>
<keyword evidence="3 6" id="KW-0812">Transmembrane</keyword>
<name>A0AAW1T5P2_9CHLO</name>
<keyword evidence="5 6" id="KW-0472">Membrane</keyword>
<feature type="transmembrane region" description="Helical" evidence="6">
    <location>
        <begin position="270"/>
        <end position="294"/>
    </location>
</feature>
<evidence type="ECO:0000256" key="1">
    <source>
        <dbReference type="ARBA" id="ARBA00004141"/>
    </source>
</evidence>
<evidence type="ECO:0000256" key="6">
    <source>
        <dbReference type="SAM" id="Phobius"/>
    </source>
</evidence>
<keyword evidence="4 6" id="KW-1133">Transmembrane helix</keyword>
<dbReference type="Proteomes" id="UP001485043">
    <property type="component" value="Unassembled WGS sequence"/>
</dbReference>
<comment type="similarity">
    <text evidence="2">Belongs to the TMEM144 family.</text>
</comment>
<protein>
    <submittedName>
        <fullName evidence="7">Uncharacterized protein</fullName>
    </submittedName>
</protein>
<dbReference type="InterPro" id="IPR010651">
    <property type="entry name" value="Sugar_transport"/>
</dbReference>
<sequence>MSVGLGALWAVLAAFANGTFGVFSKARSVVEGQVHPIVFNWWVAVGVILSSAPFVFHEKFIFTWWGLVSGFLFVFSTANAFAAFKALGLSVGLGVLCGTSVLASFTFGVRFSGETIHHPGLAAPALILLVGGVAGLAINGTLCSSAEDDAGTREALMDHEERESQPRVPEVIYPQFVKGLSAAITAGVFGGLVLAPMSCAPPMAQGLQFIPSMAAGIILAAPVVTYTAMLILKIPICLEGRRAGIPGMLAGCVWQVGNLCSILATKDPSVGLSIAYPIMQCGLFVGGLWGICLFKELKGRGQFQSDLRLLDLLKGMAATIWAWEPGVALSAGTTISKCHCWIGGLARHLRMPRTTRLCYL</sequence>
<reference evidence="7 8" key="1">
    <citation type="journal article" date="2024" name="Nat. Commun.">
        <title>Phylogenomics reveals the evolutionary origins of lichenization in chlorophyte algae.</title>
        <authorList>
            <person name="Puginier C."/>
            <person name="Libourel C."/>
            <person name="Otte J."/>
            <person name="Skaloud P."/>
            <person name="Haon M."/>
            <person name="Grisel S."/>
            <person name="Petersen M."/>
            <person name="Berrin J.G."/>
            <person name="Delaux P.M."/>
            <person name="Dal Grande F."/>
            <person name="Keller J."/>
        </authorList>
    </citation>
    <scope>NUCLEOTIDE SEQUENCE [LARGE SCALE GENOMIC DNA]</scope>
    <source>
        <strain evidence="7 8">SAG 2523</strain>
    </source>
</reference>
<accession>A0AAW1T5P2</accession>
<dbReference type="PANTHER" id="PTHR16119:SF22">
    <property type="entry name" value="EAMA DOMAIN-CONTAINING PROTEIN"/>
    <property type="match status" value="1"/>
</dbReference>
<evidence type="ECO:0000256" key="3">
    <source>
        <dbReference type="ARBA" id="ARBA00022692"/>
    </source>
</evidence>
<feature type="transmembrane region" description="Helical" evidence="6">
    <location>
        <begin position="244"/>
        <end position="264"/>
    </location>
</feature>
<organism evidence="7 8">
    <name type="scientific">Apatococcus fuscideae</name>
    <dbReference type="NCBI Taxonomy" id="2026836"/>
    <lineage>
        <taxon>Eukaryota</taxon>
        <taxon>Viridiplantae</taxon>
        <taxon>Chlorophyta</taxon>
        <taxon>core chlorophytes</taxon>
        <taxon>Trebouxiophyceae</taxon>
        <taxon>Chlorellales</taxon>
        <taxon>Chlorellaceae</taxon>
        <taxon>Apatococcus</taxon>
    </lineage>
</organism>
<dbReference type="GO" id="GO:0016020">
    <property type="term" value="C:membrane"/>
    <property type="evidence" value="ECO:0007669"/>
    <property type="project" value="UniProtKB-SubCell"/>
</dbReference>
<dbReference type="Pfam" id="PF07857">
    <property type="entry name" value="TMEM144"/>
    <property type="match status" value="1"/>
</dbReference>
<evidence type="ECO:0000256" key="5">
    <source>
        <dbReference type="ARBA" id="ARBA00023136"/>
    </source>
</evidence>
<feature type="transmembrane region" description="Helical" evidence="6">
    <location>
        <begin position="62"/>
        <end position="82"/>
    </location>
</feature>
<feature type="transmembrane region" description="Helical" evidence="6">
    <location>
        <begin position="6"/>
        <end position="26"/>
    </location>
</feature>
<evidence type="ECO:0000313" key="8">
    <source>
        <dbReference type="Proteomes" id="UP001485043"/>
    </source>
</evidence>
<feature type="transmembrane region" description="Helical" evidence="6">
    <location>
        <begin position="38"/>
        <end position="56"/>
    </location>
</feature>
<feature type="transmembrane region" description="Helical" evidence="6">
    <location>
        <begin position="176"/>
        <end position="197"/>
    </location>
</feature>
<proteinExistence type="inferred from homology"/>
<evidence type="ECO:0000256" key="4">
    <source>
        <dbReference type="ARBA" id="ARBA00022989"/>
    </source>
</evidence>